<protein>
    <recommendedName>
        <fullName evidence="5">IPT/TIG domain-containing protein</fullName>
    </recommendedName>
</protein>
<proteinExistence type="predicted"/>
<evidence type="ECO:0000256" key="1">
    <source>
        <dbReference type="SAM" id="MobiDB-lite"/>
    </source>
</evidence>
<accession>A0ABU2ZV63</accession>
<dbReference type="RefSeq" id="WP_311369446.1">
    <property type="nucleotide sequence ID" value="NZ_JAVRHX010000004.1"/>
</dbReference>
<dbReference type="EMBL" id="JAVRHX010000004">
    <property type="protein sequence ID" value="MDT0595928.1"/>
    <property type="molecule type" value="Genomic_DNA"/>
</dbReference>
<feature type="chain" id="PRO_5046432625" description="IPT/TIG domain-containing protein" evidence="2">
    <location>
        <begin position="30"/>
        <end position="1116"/>
    </location>
</feature>
<sequence length="1116" mass="121208">MMINTKTTNSLFKSALLCTVAATLLVACGGGNSDTAAPAIPAAPAEPTGEASPPSVATDQTQIGKSVMSADFDEATFLQDQDKDGLNDTIDNDPFTPLRKVSGEGVLSLAMVASDINGSLQNNVVITGNTVTGRLDNSHKYSPPFYLMWHGQAGIQAQEIAVDEHGGFVTSLNEALPTGVSVAAQGIESEALIVQAYTAHSPILFKHQTPIYTGEQAVLEGVHLEAISELFLGDVALNFSVENKQIVTHLPQVTSSNVLSWKTDTTTSSIVLPLMREIELFATNSLEVPSEWSALSEQGKIVLSAPHTGVMAPVTISLPVNNKPSYLRFYHANNRSVEAVVWPHSQRIELGVQSTLESLMVKRLSDSLPLDQQSSIKNLIDYSFSLDAGEDSLARISELHEYAYSLESENKLIQEVDKMLAVLSAQSDAIQSRSFNSFVVNNQSSSSLFDYLDDTFAAVFAGDVMYEPISKVVGFKTEFGANSYSGMKISFYRDAFTCLGLESVNKPAGIWPSDLCARNEGVYFASLQVTNALTNKVLKSHAKEFLDTGMIGASGWGLLSLDQIAYVASDSGAPLCHMQVCKLEFLTGGLGVGTNVTLTKAQQKAQNIVLGRTMLERVVLPIVGSLLGQANVDGATGQCLAKFIATSAPTSLVSYGTMVAEFKKKIDAANNPVEIENIVKETIAKYAYDIAGSMLVTNKLPDCLPKALSDNFFASLKEKVKDFAEKAAIPIRVASIATNAFQGFQAVYTPEKFTFEVAPRASITRISTSNSGIDDDIPELFSTVDSNKLFIRGTKFVYLQSDGENYWPKLRLTDRFGNKQTLQLNESHKIDISDLSWVDIGIPISDLAPLMKKLRGEIINVSIIMDDNDYSDFSSEGLPLPGRDIRWVGQPKIFKATPQNARLGRLITIRGENLQSFAARYDLKLKLIQVNDASKTGEIFKVESATDSKIKFRLPRALPLNFYKLRLETSDPNVQLEVPDDIKIGNATGALNVIPNDASLVELYDSGAKIDDAIIIYIANADGDLISQSNDLLRLELLENNPLPAVSMWWNKDNLSAQNGGTTVPGQVLITCDSGGTDQICTYRIKGEVLVGTNFKTINFRGKLETGEDRVHVIPQ</sequence>
<name>A0ABU2ZV63_9ALTE</name>
<evidence type="ECO:0000313" key="4">
    <source>
        <dbReference type="Proteomes" id="UP001253545"/>
    </source>
</evidence>
<keyword evidence="4" id="KW-1185">Reference proteome</keyword>
<feature type="region of interest" description="Disordered" evidence="1">
    <location>
        <begin position="39"/>
        <end position="60"/>
    </location>
</feature>
<feature type="signal peptide" evidence="2">
    <location>
        <begin position="1"/>
        <end position="29"/>
    </location>
</feature>
<evidence type="ECO:0000256" key="2">
    <source>
        <dbReference type="SAM" id="SignalP"/>
    </source>
</evidence>
<dbReference type="PROSITE" id="PS51257">
    <property type="entry name" value="PROKAR_LIPOPROTEIN"/>
    <property type="match status" value="1"/>
</dbReference>
<dbReference type="Proteomes" id="UP001253545">
    <property type="component" value="Unassembled WGS sequence"/>
</dbReference>
<evidence type="ECO:0000313" key="3">
    <source>
        <dbReference type="EMBL" id="MDT0595928.1"/>
    </source>
</evidence>
<evidence type="ECO:0008006" key="5">
    <source>
        <dbReference type="Google" id="ProtNLM"/>
    </source>
</evidence>
<organism evidence="3 4">
    <name type="scientific">Glaciecola petra</name>
    <dbReference type="NCBI Taxonomy" id="3075602"/>
    <lineage>
        <taxon>Bacteria</taxon>
        <taxon>Pseudomonadati</taxon>
        <taxon>Pseudomonadota</taxon>
        <taxon>Gammaproteobacteria</taxon>
        <taxon>Alteromonadales</taxon>
        <taxon>Alteromonadaceae</taxon>
        <taxon>Glaciecola</taxon>
    </lineage>
</organism>
<feature type="compositionally biased region" description="Low complexity" evidence="1">
    <location>
        <begin position="39"/>
        <end position="55"/>
    </location>
</feature>
<comment type="caution">
    <text evidence="3">The sequence shown here is derived from an EMBL/GenBank/DDBJ whole genome shotgun (WGS) entry which is preliminary data.</text>
</comment>
<reference evidence="3 4" key="1">
    <citation type="submission" date="2023-09" db="EMBL/GenBank/DDBJ databases">
        <authorList>
            <person name="Rey-Velasco X."/>
        </authorList>
    </citation>
    <scope>NUCLEOTIDE SEQUENCE [LARGE SCALE GENOMIC DNA]</scope>
    <source>
        <strain evidence="3 4">P117</strain>
    </source>
</reference>
<gene>
    <name evidence="3" type="ORF">RM552_13820</name>
</gene>
<keyword evidence="2" id="KW-0732">Signal</keyword>